<dbReference type="InterPro" id="IPR036390">
    <property type="entry name" value="WH_DNA-bd_sf"/>
</dbReference>
<dbReference type="EMBL" id="QGDH01000066">
    <property type="protein sequence ID" value="RAR10306.1"/>
    <property type="molecule type" value="Genomic_DNA"/>
</dbReference>
<dbReference type="AlphaFoldDB" id="A0A364N2Y0"/>
<evidence type="ECO:0000256" key="2">
    <source>
        <dbReference type="ARBA" id="ARBA00006403"/>
    </source>
</evidence>
<feature type="region of interest" description="Disordered" evidence="6">
    <location>
        <begin position="427"/>
        <end position="501"/>
    </location>
</feature>
<dbReference type="SUPFAM" id="SSF46785">
    <property type="entry name" value="Winged helix' DNA-binding domain"/>
    <property type="match status" value="1"/>
</dbReference>
<evidence type="ECO:0000256" key="4">
    <source>
        <dbReference type="ARBA" id="ARBA00023242"/>
    </source>
</evidence>
<dbReference type="GO" id="GO:0043565">
    <property type="term" value="F:sequence-specific DNA binding"/>
    <property type="evidence" value="ECO:0007669"/>
    <property type="project" value="InterPro"/>
</dbReference>
<feature type="compositionally biased region" description="Gly residues" evidence="6">
    <location>
        <begin position="672"/>
        <end position="704"/>
    </location>
</feature>
<feature type="domain" description="HSF-type DNA-binding" evidence="7">
    <location>
        <begin position="139"/>
        <end position="246"/>
    </location>
</feature>
<dbReference type="Proteomes" id="UP000249619">
    <property type="component" value="Unassembled WGS sequence"/>
</dbReference>
<dbReference type="Gene3D" id="1.10.10.10">
    <property type="entry name" value="Winged helix-like DNA-binding domain superfamily/Winged helix DNA-binding domain"/>
    <property type="match status" value="1"/>
</dbReference>
<name>A0A364N2Y0_STELY</name>
<evidence type="ECO:0000313" key="8">
    <source>
        <dbReference type="EMBL" id="RAR10306.1"/>
    </source>
</evidence>
<proteinExistence type="inferred from homology"/>
<dbReference type="Pfam" id="PF00447">
    <property type="entry name" value="HSF_DNA-bind"/>
    <property type="match status" value="1"/>
</dbReference>
<feature type="compositionally biased region" description="Polar residues" evidence="6">
    <location>
        <begin position="427"/>
        <end position="443"/>
    </location>
</feature>
<dbReference type="PANTHER" id="PTHR10015">
    <property type="entry name" value="HEAT SHOCK TRANSCRIPTION FACTOR"/>
    <property type="match status" value="1"/>
</dbReference>
<keyword evidence="4" id="KW-0539">Nucleus</keyword>
<accession>A0A364N2Y0</accession>
<feature type="compositionally biased region" description="Gly residues" evidence="6">
    <location>
        <begin position="735"/>
        <end position="745"/>
    </location>
</feature>
<protein>
    <submittedName>
        <fullName evidence="8">Heat shock factor protein hsf8</fullName>
    </submittedName>
</protein>
<reference evidence="9" key="1">
    <citation type="submission" date="2018-05" db="EMBL/GenBank/DDBJ databases">
        <title>Draft genome sequence of Stemphylium lycopersici strain CIDEFI 213.</title>
        <authorList>
            <person name="Medina R."/>
            <person name="Franco M.E.E."/>
            <person name="Lucentini C.G."/>
            <person name="Saparrat M.C.N."/>
            <person name="Balatti P.A."/>
        </authorList>
    </citation>
    <scope>NUCLEOTIDE SEQUENCE [LARGE SCALE GENOMIC DNA]</scope>
    <source>
        <strain evidence="9">CIDEFI 213</strain>
    </source>
</reference>
<comment type="subcellular location">
    <subcellularLocation>
        <location evidence="1">Nucleus</location>
    </subcellularLocation>
</comment>
<evidence type="ECO:0000256" key="1">
    <source>
        <dbReference type="ARBA" id="ARBA00004123"/>
    </source>
</evidence>
<dbReference type="FunFam" id="1.10.10.10:FF:000173">
    <property type="entry name" value="Heat shock transcription factor Hsf1"/>
    <property type="match status" value="1"/>
</dbReference>
<evidence type="ECO:0000313" key="9">
    <source>
        <dbReference type="Proteomes" id="UP000249619"/>
    </source>
</evidence>
<dbReference type="PANTHER" id="PTHR10015:SF427">
    <property type="entry name" value="HEAT SHOCK FACTOR PROTEIN"/>
    <property type="match status" value="1"/>
</dbReference>
<evidence type="ECO:0000259" key="7">
    <source>
        <dbReference type="SMART" id="SM00415"/>
    </source>
</evidence>
<feature type="compositionally biased region" description="Basic and acidic residues" evidence="6">
    <location>
        <begin position="256"/>
        <end position="272"/>
    </location>
</feature>
<dbReference type="InterPro" id="IPR000232">
    <property type="entry name" value="HSF_DNA-bd"/>
</dbReference>
<evidence type="ECO:0000256" key="5">
    <source>
        <dbReference type="RuleBase" id="RU004020"/>
    </source>
</evidence>
<feature type="region of interest" description="Disordered" evidence="6">
    <location>
        <begin position="243"/>
        <end position="274"/>
    </location>
</feature>
<dbReference type="InterPro" id="IPR036388">
    <property type="entry name" value="WH-like_DNA-bd_sf"/>
</dbReference>
<feature type="compositionally biased region" description="Polar residues" evidence="6">
    <location>
        <begin position="769"/>
        <end position="784"/>
    </location>
</feature>
<organism evidence="8 9">
    <name type="scientific">Stemphylium lycopersici</name>
    <name type="common">Tomato gray leaf spot disease fungus</name>
    <name type="synonym">Thyrospora lycopersici</name>
    <dbReference type="NCBI Taxonomy" id="183478"/>
    <lineage>
        <taxon>Eukaryota</taxon>
        <taxon>Fungi</taxon>
        <taxon>Dikarya</taxon>
        <taxon>Ascomycota</taxon>
        <taxon>Pezizomycotina</taxon>
        <taxon>Dothideomycetes</taxon>
        <taxon>Pleosporomycetidae</taxon>
        <taxon>Pleosporales</taxon>
        <taxon>Pleosporineae</taxon>
        <taxon>Pleosporaceae</taxon>
        <taxon>Stemphylium</taxon>
    </lineage>
</organism>
<keyword evidence="8" id="KW-0346">Stress response</keyword>
<dbReference type="SMART" id="SM00415">
    <property type="entry name" value="HSF"/>
    <property type="match status" value="1"/>
</dbReference>
<sequence>MSNRKRRAPGASPQPPTQTYQHDIPAPADQYMNWTDPTVGGEMNFNDPPLYGDYAASMGAGGGGHNRVVSLDGYNDGAAEMSGQLVRRNTNQQLAPAPRRNQWDGFASPQQQWETVDDDEELEQKAAIAKKDAQAKRKQIPPFVQKLSSFLDNNKNENLIRWSDDGNSFIVLDEDEFARTLIPELFKHNNYASFVRQLNMYGFHKKVGLSDNSMKASETKAKAPSEYYNKYFKRGRQELLWLIQKPKNPPTGPKRKRDEETKGDSDDDRKYIQDTGGGGYVEEVAVRGNEQMAMIPRSEYNSLRVEVRELQQQQKLISNVLTQIKRQNEELYSRATSFQALHDRHENSINAILTFLATFYNRSLEGNANGMNLADMFPAARQQPHGNVVDVDDYPMQEAHKSSQLQRSKKPLAILPAPVPNQQEYLAPTTTGRASTVSPTTRPIGSPAPRPGSRQQVFRPSLPLNRQSSQSSFPSSHNRDSLSTPAPPVKAESPSTITPLPENDAIMSAIQSANATAAGQHPTSSSSAPSDFDYAAALSNYQTQDGAVPLTQQQRNDVLSQIVHNTAAQNTNNALTNPNPPEVTRLLDDLAQYQATQQQLEMLQKLSDQQNSKIQHIHERILPLSPTGQIEGLADGQNGYFDAAALGEPGQYDLNMDNFVHDDDFFTDANATGGGSGSGGGDGDGGDGGQNGDVGGSGINGSGAGADTVLPDFNFDPTEGFDEGGDSFTFPEQATGGGGGNGGMGADDPGHLGVGGGAAGSSNVDNSNSTRLESVASSNATSPAATVEEVEDETRKRSPKRRKK</sequence>
<dbReference type="PRINTS" id="PR00056">
    <property type="entry name" value="HSFDOMAIN"/>
</dbReference>
<feature type="region of interest" description="Disordered" evidence="6">
    <location>
        <begin position="670"/>
        <end position="804"/>
    </location>
</feature>
<keyword evidence="9" id="KW-1185">Reference proteome</keyword>
<keyword evidence="3" id="KW-0238">DNA-binding</keyword>
<comment type="similarity">
    <text evidence="2 5">Belongs to the HSF family.</text>
</comment>
<comment type="caution">
    <text evidence="8">The sequence shown here is derived from an EMBL/GenBank/DDBJ whole genome shotgun (WGS) entry which is preliminary data.</text>
</comment>
<evidence type="ECO:0000256" key="3">
    <source>
        <dbReference type="ARBA" id="ARBA00023125"/>
    </source>
</evidence>
<dbReference type="STRING" id="183478.A0A364N2Y0"/>
<feature type="region of interest" description="Disordered" evidence="6">
    <location>
        <begin position="1"/>
        <end position="26"/>
    </location>
</feature>
<gene>
    <name evidence="8" type="ORF">DDE83_005077</name>
</gene>
<dbReference type="GO" id="GO:0003700">
    <property type="term" value="F:DNA-binding transcription factor activity"/>
    <property type="evidence" value="ECO:0007669"/>
    <property type="project" value="InterPro"/>
</dbReference>
<dbReference type="GO" id="GO:0005634">
    <property type="term" value="C:nucleus"/>
    <property type="evidence" value="ECO:0007669"/>
    <property type="project" value="UniProtKB-SubCell"/>
</dbReference>
<evidence type="ECO:0000256" key="6">
    <source>
        <dbReference type="SAM" id="MobiDB-lite"/>
    </source>
</evidence>
<feature type="compositionally biased region" description="Low complexity" evidence="6">
    <location>
        <begin position="467"/>
        <end position="476"/>
    </location>
</feature>